<evidence type="ECO:0000256" key="6">
    <source>
        <dbReference type="PROSITE-ProRule" id="PRU01373"/>
    </source>
</evidence>
<dbReference type="GO" id="GO:0018104">
    <property type="term" value="P:peptidoglycan-protein cross-linking"/>
    <property type="evidence" value="ECO:0007669"/>
    <property type="project" value="TreeGrafter"/>
</dbReference>
<dbReference type="GO" id="GO:0016740">
    <property type="term" value="F:transferase activity"/>
    <property type="evidence" value="ECO:0007669"/>
    <property type="project" value="UniProtKB-KW"/>
</dbReference>
<keyword evidence="3 6" id="KW-0133">Cell shape</keyword>
<protein>
    <submittedName>
        <fullName evidence="10">L,D-transpeptidase family protein</fullName>
    </submittedName>
</protein>
<evidence type="ECO:0000313" key="10">
    <source>
        <dbReference type="EMBL" id="HJC07175.1"/>
    </source>
</evidence>
<feature type="region of interest" description="Disordered" evidence="7">
    <location>
        <begin position="26"/>
        <end position="113"/>
    </location>
</feature>
<evidence type="ECO:0000256" key="3">
    <source>
        <dbReference type="ARBA" id="ARBA00022960"/>
    </source>
</evidence>
<accession>A0A9D2SI87</accession>
<sequence>MHKFFRHTAVAALAAILAAGPSTTALAAQDDSNTGPAFDNTVSLEAPGSDATTGPGVSGPASEQGTGASSGSAQDSGAGQTGGSQADGSSQTADSAQTGGTEAAQGGQTQEAPPILTTENTNQAFFQIQLLKSDLTWTTPVTGDSTIQPGSDGFLSMSIYINNLPGDVLYRTYSSYTGWTEWAMNGGHTAWNLGFPVEAVQIRFNGVFGDNFDIYYTSTLNDGTQCSWSKNGASNGTMNTGKFITGLRLSMWGKNVAGASYDLSSPLVAAAADGIQFVNGMPFYSSGNGQPFTGWAWNDRDRYYFVNNTAVVGWQYIDGYKYFFEADGKLVQDLEPYLGSQGPFMLRINKAMNCTTVYIQDGENGFIIPYKSFLCSTGDDTPLGDHVTPEKYRWRLMVTDEYCQYLTRLGSGLPILLHSVIYERPDPYTLKADTYNWLGATKSHGCIRYTTADAKWIYDHCPVGTTVNVYESTVPGPFDRPAIKTMIPSTQKYDPTDPTVPENGLAQ</sequence>
<feature type="chain" id="PRO_5039248490" evidence="8">
    <location>
        <begin position="28"/>
        <end position="507"/>
    </location>
</feature>
<dbReference type="GO" id="GO:0071555">
    <property type="term" value="P:cell wall organization"/>
    <property type="evidence" value="ECO:0007669"/>
    <property type="project" value="UniProtKB-UniRule"/>
</dbReference>
<evidence type="ECO:0000256" key="4">
    <source>
        <dbReference type="ARBA" id="ARBA00022984"/>
    </source>
</evidence>
<evidence type="ECO:0000256" key="8">
    <source>
        <dbReference type="SAM" id="SignalP"/>
    </source>
</evidence>
<dbReference type="InterPro" id="IPR005490">
    <property type="entry name" value="LD_TPept_cat_dom"/>
</dbReference>
<name>A0A9D2SI87_9FIRM</name>
<dbReference type="PROSITE" id="PS52029">
    <property type="entry name" value="LD_TPASE"/>
    <property type="match status" value="1"/>
</dbReference>
<feature type="compositionally biased region" description="Polar residues" evidence="7">
    <location>
        <begin position="26"/>
        <end position="43"/>
    </location>
</feature>
<comment type="caution">
    <text evidence="10">The sequence shown here is derived from an EMBL/GenBank/DDBJ whole genome shotgun (WGS) entry which is preliminary data.</text>
</comment>
<feature type="signal peptide" evidence="8">
    <location>
        <begin position="1"/>
        <end position="27"/>
    </location>
</feature>
<keyword evidence="5 6" id="KW-0961">Cell wall biogenesis/degradation</keyword>
<evidence type="ECO:0000313" key="11">
    <source>
        <dbReference type="Proteomes" id="UP000823910"/>
    </source>
</evidence>
<evidence type="ECO:0000256" key="2">
    <source>
        <dbReference type="ARBA" id="ARBA00022679"/>
    </source>
</evidence>
<dbReference type="InterPro" id="IPR050979">
    <property type="entry name" value="LD-transpeptidase"/>
</dbReference>
<evidence type="ECO:0000256" key="5">
    <source>
        <dbReference type="ARBA" id="ARBA00023316"/>
    </source>
</evidence>
<dbReference type="GO" id="GO:0008360">
    <property type="term" value="P:regulation of cell shape"/>
    <property type="evidence" value="ECO:0007669"/>
    <property type="project" value="UniProtKB-UniRule"/>
</dbReference>
<dbReference type="Gene3D" id="2.10.270.10">
    <property type="entry name" value="Cholin Binding"/>
    <property type="match status" value="1"/>
</dbReference>
<reference evidence="10" key="2">
    <citation type="submission" date="2021-04" db="EMBL/GenBank/DDBJ databases">
        <authorList>
            <person name="Gilroy R."/>
        </authorList>
    </citation>
    <scope>NUCLEOTIDE SEQUENCE</scope>
    <source>
        <strain evidence="10">CHK180-15479</strain>
    </source>
</reference>
<comment type="pathway">
    <text evidence="1 6">Cell wall biogenesis; peptidoglycan biosynthesis.</text>
</comment>
<feature type="compositionally biased region" description="Low complexity" evidence="7">
    <location>
        <begin position="64"/>
        <end position="112"/>
    </location>
</feature>
<dbReference type="GO" id="GO:0005576">
    <property type="term" value="C:extracellular region"/>
    <property type="evidence" value="ECO:0007669"/>
    <property type="project" value="TreeGrafter"/>
</dbReference>
<feature type="active site" description="Nucleophile" evidence="6">
    <location>
        <position position="446"/>
    </location>
</feature>
<evidence type="ECO:0000256" key="1">
    <source>
        <dbReference type="ARBA" id="ARBA00004752"/>
    </source>
</evidence>
<feature type="active site" description="Proton donor/acceptor" evidence="6">
    <location>
        <position position="418"/>
    </location>
</feature>
<dbReference type="Proteomes" id="UP000823910">
    <property type="component" value="Unassembled WGS sequence"/>
</dbReference>
<gene>
    <name evidence="10" type="ORF">H9704_13705</name>
</gene>
<keyword evidence="4 6" id="KW-0573">Peptidoglycan synthesis</keyword>
<dbReference type="SUPFAM" id="SSF141523">
    <property type="entry name" value="L,D-transpeptidase catalytic domain-like"/>
    <property type="match status" value="1"/>
</dbReference>
<reference evidence="10" key="1">
    <citation type="journal article" date="2021" name="PeerJ">
        <title>Extensive microbial diversity within the chicken gut microbiome revealed by metagenomics and culture.</title>
        <authorList>
            <person name="Gilroy R."/>
            <person name="Ravi A."/>
            <person name="Getino M."/>
            <person name="Pursley I."/>
            <person name="Horton D.L."/>
            <person name="Alikhan N.F."/>
            <person name="Baker D."/>
            <person name="Gharbi K."/>
            <person name="Hall N."/>
            <person name="Watson M."/>
            <person name="Adriaenssens E.M."/>
            <person name="Foster-Nyarko E."/>
            <person name="Jarju S."/>
            <person name="Secka A."/>
            <person name="Antonio M."/>
            <person name="Oren A."/>
            <person name="Chaudhuri R.R."/>
            <person name="La Ragione R."/>
            <person name="Hildebrand F."/>
            <person name="Pallen M.J."/>
        </authorList>
    </citation>
    <scope>NUCLEOTIDE SEQUENCE</scope>
    <source>
        <strain evidence="10">CHK180-15479</strain>
    </source>
</reference>
<evidence type="ECO:0000256" key="7">
    <source>
        <dbReference type="SAM" id="MobiDB-lite"/>
    </source>
</evidence>
<dbReference type="PANTHER" id="PTHR30582">
    <property type="entry name" value="L,D-TRANSPEPTIDASE"/>
    <property type="match status" value="1"/>
</dbReference>
<dbReference type="Gene3D" id="2.40.440.10">
    <property type="entry name" value="L,D-transpeptidase catalytic domain-like"/>
    <property type="match status" value="1"/>
</dbReference>
<dbReference type="AlphaFoldDB" id="A0A9D2SI87"/>
<dbReference type="SUPFAM" id="SSF69360">
    <property type="entry name" value="Cell wall binding repeat"/>
    <property type="match status" value="1"/>
</dbReference>
<proteinExistence type="predicted"/>
<keyword evidence="2" id="KW-0808">Transferase</keyword>
<dbReference type="GO" id="GO:0071972">
    <property type="term" value="F:peptidoglycan L,D-transpeptidase activity"/>
    <property type="evidence" value="ECO:0007669"/>
    <property type="project" value="TreeGrafter"/>
</dbReference>
<keyword evidence="8" id="KW-0732">Signal</keyword>
<dbReference type="PANTHER" id="PTHR30582:SF2">
    <property type="entry name" value="L,D-TRANSPEPTIDASE YCIB-RELATED"/>
    <property type="match status" value="1"/>
</dbReference>
<evidence type="ECO:0000259" key="9">
    <source>
        <dbReference type="PROSITE" id="PS52029"/>
    </source>
</evidence>
<organism evidence="10 11">
    <name type="scientific">Candidatus Enterocloster excrementipullorum</name>
    <dbReference type="NCBI Taxonomy" id="2838559"/>
    <lineage>
        <taxon>Bacteria</taxon>
        <taxon>Bacillati</taxon>
        <taxon>Bacillota</taxon>
        <taxon>Clostridia</taxon>
        <taxon>Lachnospirales</taxon>
        <taxon>Lachnospiraceae</taxon>
        <taxon>Enterocloster</taxon>
    </lineage>
</organism>
<dbReference type="Pfam" id="PF03734">
    <property type="entry name" value="YkuD"/>
    <property type="match status" value="1"/>
</dbReference>
<dbReference type="InterPro" id="IPR038063">
    <property type="entry name" value="Transpep_catalytic_dom"/>
</dbReference>
<feature type="domain" description="L,D-TPase catalytic" evidence="9">
    <location>
        <begin position="344"/>
        <end position="470"/>
    </location>
</feature>
<dbReference type="CDD" id="cd16913">
    <property type="entry name" value="YkuD_like"/>
    <property type="match status" value="1"/>
</dbReference>
<dbReference type="EMBL" id="DWWT01000075">
    <property type="protein sequence ID" value="HJC07175.1"/>
    <property type="molecule type" value="Genomic_DNA"/>
</dbReference>
<feature type="region of interest" description="Disordered" evidence="7">
    <location>
        <begin position="487"/>
        <end position="507"/>
    </location>
</feature>